<dbReference type="AlphaFoldDB" id="A0A9W9FKW3"/>
<accession>A0A9W9FKW3</accession>
<organism evidence="1 2">
    <name type="scientific">Penicillium alfredii</name>
    <dbReference type="NCBI Taxonomy" id="1506179"/>
    <lineage>
        <taxon>Eukaryota</taxon>
        <taxon>Fungi</taxon>
        <taxon>Dikarya</taxon>
        <taxon>Ascomycota</taxon>
        <taxon>Pezizomycotina</taxon>
        <taxon>Eurotiomycetes</taxon>
        <taxon>Eurotiomycetidae</taxon>
        <taxon>Eurotiales</taxon>
        <taxon>Aspergillaceae</taxon>
        <taxon>Penicillium</taxon>
    </lineage>
</organism>
<reference evidence="1" key="1">
    <citation type="submission" date="2022-11" db="EMBL/GenBank/DDBJ databases">
        <authorList>
            <person name="Petersen C."/>
        </authorList>
    </citation>
    <scope>NUCLEOTIDE SEQUENCE</scope>
    <source>
        <strain evidence="1">IBT 34128</strain>
    </source>
</reference>
<evidence type="ECO:0000313" key="2">
    <source>
        <dbReference type="Proteomes" id="UP001141434"/>
    </source>
</evidence>
<keyword evidence="2" id="KW-1185">Reference proteome</keyword>
<evidence type="ECO:0000313" key="1">
    <source>
        <dbReference type="EMBL" id="KAJ5102111.1"/>
    </source>
</evidence>
<sequence>MFLRLPYPKMFMFGDENSGLSYLGRLAGDGVELAEIVASGHFPMDSNPIEMFRRNARFLDTISLGEGGSK</sequence>
<dbReference type="RefSeq" id="XP_056512942.1">
    <property type="nucleotide sequence ID" value="XM_056654915.1"/>
</dbReference>
<name>A0A9W9FKW3_9EURO</name>
<dbReference type="GeneID" id="81394083"/>
<reference evidence="1" key="2">
    <citation type="journal article" date="2023" name="IMA Fungus">
        <title>Comparative genomic study of the Penicillium genus elucidates a diverse pangenome and 15 lateral gene transfer events.</title>
        <authorList>
            <person name="Petersen C."/>
            <person name="Sorensen T."/>
            <person name="Nielsen M.R."/>
            <person name="Sondergaard T.E."/>
            <person name="Sorensen J.L."/>
            <person name="Fitzpatrick D.A."/>
            <person name="Frisvad J.C."/>
            <person name="Nielsen K.L."/>
        </authorList>
    </citation>
    <scope>NUCLEOTIDE SEQUENCE</scope>
    <source>
        <strain evidence="1">IBT 34128</strain>
    </source>
</reference>
<dbReference type="EMBL" id="JAPMSZ010000005">
    <property type="protein sequence ID" value="KAJ5102111.1"/>
    <property type="molecule type" value="Genomic_DNA"/>
</dbReference>
<dbReference type="OrthoDB" id="190201at2759"/>
<proteinExistence type="predicted"/>
<dbReference type="Proteomes" id="UP001141434">
    <property type="component" value="Unassembled WGS sequence"/>
</dbReference>
<gene>
    <name evidence="1" type="ORF">NUU61_004333</name>
</gene>
<comment type="caution">
    <text evidence="1">The sequence shown here is derived from an EMBL/GenBank/DDBJ whole genome shotgun (WGS) entry which is preliminary data.</text>
</comment>
<protein>
    <submittedName>
        <fullName evidence="1">Alpha/beta-hydrolase</fullName>
    </submittedName>
</protein>